<dbReference type="Proteomes" id="UP000292373">
    <property type="component" value="Unassembled WGS sequence"/>
</dbReference>
<dbReference type="AlphaFoldDB" id="A0A4Q9KE32"/>
<gene>
    <name evidence="9" type="ORF">ET989_06410</name>
</gene>
<reference evidence="9 10" key="1">
    <citation type="submission" date="2019-01" db="EMBL/GenBank/DDBJ databases">
        <title>Lactibacter flavus gen. nov., sp. nov., a novel bacterium of the family Propionibacteriaceae isolated from raw milk and dairy products.</title>
        <authorList>
            <person name="Huptas C."/>
            <person name="Wenning M."/>
            <person name="Breitenwieser F."/>
            <person name="Doll E."/>
            <person name="Von Neubeck M."/>
            <person name="Busse H.-J."/>
            <person name="Scherer S."/>
        </authorList>
    </citation>
    <scope>NUCLEOTIDE SEQUENCE [LARGE SCALE GENOMIC DNA]</scope>
    <source>
        <strain evidence="9 10">KCTC 33808</strain>
    </source>
</reference>
<evidence type="ECO:0000256" key="1">
    <source>
        <dbReference type="ARBA" id="ARBA00004651"/>
    </source>
</evidence>
<comment type="subcellular location">
    <subcellularLocation>
        <location evidence="1">Cell membrane</location>
        <topology evidence="1">Multi-pass membrane protein</topology>
    </subcellularLocation>
</comment>
<evidence type="ECO:0000256" key="6">
    <source>
        <dbReference type="ARBA" id="ARBA00023136"/>
    </source>
</evidence>
<evidence type="ECO:0000313" key="10">
    <source>
        <dbReference type="Proteomes" id="UP000292373"/>
    </source>
</evidence>
<organism evidence="9 10">
    <name type="scientific">Propioniciclava sinopodophylli</name>
    <dbReference type="NCBI Taxonomy" id="1837344"/>
    <lineage>
        <taxon>Bacteria</taxon>
        <taxon>Bacillati</taxon>
        <taxon>Actinomycetota</taxon>
        <taxon>Actinomycetes</taxon>
        <taxon>Propionibacteriales</taxon>
        <taxon>Propionibacteriaceae</taxon>
        <taxon>Propioniciclava</taxon>
    </lineage>
</organism>
<dbReference type="OrthoDB" id="346004at2"/>
<feature type="region of interest" description="Disordered" evidence="7">
    <location>
        <begin position="1"/>
        <end position="67"/>
    </location>
</feature>
<dbReference type="RefSeq" id="WP_131167717.1">
    <property type="nucleotide sequence ID" value="NZ_SDMQ01000005.1"/>
</dbReference>
<evidence type="ECO:0000256" key="8">
    <source>
        <dbReference type="SAM" id="Phobius"/>
    </source>
</evidence>
<evidence type="ECO:0000313" key="9">
    <source>
        <dbReference type="EMBL" id="TBT85376.1"/>
    </source>
</evidence>
<dbReference type="InterPro" id="IPR051907">
    <property type="entry name" value="DoxX-like_oxidoreductase"/>
</dbReference>
<evidence type="ECO:0000256" key="3">
    <source>
        <dbReference type="ARBA" id="ARBA00022475"/>
    </source>
</evidence>
<keyword evidence="4 8" id="KW-0812">Transmembrane</keyword>
<evidence type="ECO:0000256" key="4">
    <source>
        <dbReference type="ARBA" id="ARBA00022692"/>
    </source>
</evidence>
<keyword evidence="6 8" id="KW-0472">Membrane</keyword>
<feature type="compositionally biased region" description="Basic and acidic residues" evidence="7">
    <location>
        <begin position="1"/>
        <end position="21"/>
    </location>
</feature>
<evidence type="ECO:0000256" key="2">
    <source>
        <dbReference type="ARBA" id="ARBA00006679"/>
    </source>
</evidence>
<comment type="caution">
    <text evidence="9">The sequence shown here is derived from an EMBL/GenBank/DDBJ whole genome shotgun (WGS) entry which is preliminary data.</text>
</comment>
<dbReference type="Pfam" id="PF07681">
    <property type="entry name" value="DoxX"/>
    <property type="match status" value="1"/>
</dbReference>
<dbReference type="GO" id="GO:0005886">
    <property type="term" value="C:plasma membrane"/>
    <property type="evidence" value="ECO:0007669"/>
    <property type="project" value="UniProtKB-SubCell"/>
</dbReference>
<proteinExistence type="inferred from homology"/>
<dbReference type="PANTHER" id="PTHR33452:SF1">
    <property type="entry name" value="INNER MEMBRANE PROTEIN YPHA-RELATED"/>
    <property type="match status" value="1"/>
</dbReference>
<feature type="transmembrane region" description="Helical" evidence="8">
    <location>
        <begin position="212"/>
        <end position="230"/>
    </location>
</feature>
<dbReference type="PANTHER" id="PTHR33452">
    <property type="entry name" value="OXIDOREDUCTASE CATD-RELATED"/>
    <property type="match status" value="1"/>
</dbReference>
<keyword evidence="5 8" id="KW-1133">Transmembrane helix</keyword>
<dbReference type="EMBL" id="SDMQ01000005">
    <property type="protein sequence ID" value="TBT85376.1"/>
    <property type="molecule type" value="Genomic_DNA"/>
</dbReference>
<keyword evidence="3" id="KW-1003">Cell membrane</keyword>
<feature type="transmembrane region" description="Helical" evidence="8">
    <location>
        <begin position="108"/>
        <end position="126"/>
    </location>
</feature>
<sequence length="253" mass="26878">MSHDPHSPWNRPDDPDSERTIAFEVPDTSPDAERTLAFDPVDPTPESERTRVIPTIPPPVHQASEPRVGPVRVPPPVAAADPGPTDPRGTVDWALQVSRLNNRPSTDVGLLVLRLLSLPLVLHGAANAMNFVGLVDALHAHPWGALAPELFGGLVVAGQLGLPVLLAVGFGTRLAALAQALVMAGVWVLAVLPDGPLLDPQARTLASEVPLAYAALALPLLFTGPGRVSLDHAVTASSRERRVEKRVTKRLSR</sequence>
<name>A0A4Q9KE32_9ACTN</name>
<feature type="transmembrane region" description="Helical" evidence="8">
    <location>
        <begin position="146"/>
        <end position="167"/>
    </location>
</feature>
<accession>A0A4Q9KE32</accession>
<evidence type="ECO:0000256" key="5">
    <source>
        <dbReference type="ARBA" id="ARBA00022989"/>
    </source>
</evidence>
<keyword evidence="10" id="KW-1185">Reference proteome</keyword>
<dbReference type="InterPro" id="IPR032808">
    <property type="entry name" value="DoxX"/>
</dbReference>
<comment type="similarity">
    <text evidence="2">Belongs to the DoxX family.</text>
</comment>
<evidence type="ECO:0000256" key="7">
    <source>
        <dbReference type="SAM" id="MobiDB-lite"/>
    </source>
</evidence>
<feature type="transmembrane region" description="Helical" evidence="8">
    <location>
        <begin position="174"/>
        <end position="192"/>
    </location>
</feature>
<protein>
    <submittedName>
        <fullName evidence="9">DoxX family protein</fullName>
    </submittedName>
</protein>